<dbReference type="PANTHER" id="PTHR48081:SF8">
    <property type="entry name" value="ALPHA_BETA HYDROLASE FOLD-3 DOMAIN-CONTAINING PROTEIN-RELATED"/>
    <property type="match status" value="1"/>
</dbReference>
<dbReference type="HOGENOM" id="CLU_945722_0_0_11"/>
<evidence type="ECO:0000313" key="3">
    <source>
        <dbReference type="EMBL" id="ACU38069.1"/>
    </source>
</evidence>
<name>C6WHF0_ACTMD</name>
<dbReference type="AlphaFoldDB" id="C6WHF0"/>
<evidence type="ECO:0000259" key="2">
    <source>
        <dbReference type="Pfam" id="PF07859"/>
    </source>
</evidence>
<dbReference type="PANTHER" id="PTHR48081">
    <property type="entry name" value="AB HYDROLASE SUPERFAMILY PROTEIN C4A8.06C"/>
    <property type="match status" value="1"/>
</dbReference>
<dbReference type="GO" id="GO:0016787">
    <property type="term" value="F:hydrolase activity"/>
    <property type="evidence" value="ECO:0007669"/>
    <property type="project" value="UniProtKB-KW"/>
</dbReference>
<feature type="domain" description="Alpha/beta hydrolase fold-3" evidence="2">
    <location>
        <begin position="76"/>
        <end position="273"/>
    </location>
</feature>
<dbReference type="KEGG" id="ami:Amir_4214"/>
<proteinExistence type="predicted"/>
<organism evidence="3 4">
    <name type="scientific">Actinosynnema mirum (strain ATCC 29888 / DSM 43827 / JCM 3225 / NBRC 14064 / NCIMB 13271 / NRRL B-12336 / IMRU 3971 / 101)</name>
    <dbReference type="NCBI Taxonomy" id="446462"/>
    <lineage>
        <taxon>Bacteria</taxon>
        <taxon>Bacillati</taxon>
        <taxon>Actinomycetota</taxon>
        <taxon>Actinomycetes</taxon>
        <taxon>Pseudonocardiales</taxon>
        <taxon>Pseudonocardiaceae</taxon>
        <taxon>Actinosynnema</taxon>
    </lineage>
</organism>
<keyword evidence="4" id="KW-1185">Reference proteome</keyword>
<dbReference type="Gene3D" id="3.40.50.1820">
    <property type="entry name" value="alpha/beta hydrolase"/>
    <property type="match status" value="1"/>
</dbReference>
<evidence type="ECO:0000256" key="1">
    <source>
        <dbReference type="ARBA" id="ARBA00022801"/>
    </source>
</evidence>
<dbReference type="eggNOG" id="COG0657">
    <property type="taxonomic scope" value="Bacteria"/>
</dbReference>
<dbReference type="EMBL" id="CP001630">
    <property type="protein sequence ID" value="ACU38069.1"/>
    <property type="molecule type" value="Genomic_DNA"/>
</dbReference>
<keyword evidence="1 3" id="KW-0378">Hydrolase</keyword>
<dbReference type="Proteomes" id="UP000002213">
    <property type="component" value="Chromosome"/>
</dbReference>
<evidence type="ECO:0000313" key="4">
    <source>
        <dbReference type="Proteomes" id="UP000002213"/>
    </source>
</evidence>
<dbReference type="Pfam" id="PF07859">
    <property type="entry name" value="Abhydrolase_3"/>
    <property type="match status" value="1"/>
</dbReference>
<dbReference type="STRING" id="446462.Amir_4214"/>
<sequence>MHPEFARLAAARRIMAVPPSTGAPTADRVRAERANAERWVERFGGAADPGDGAVVERRAGSVLVRPAVLDERAPHVLYVHGGGMVYYSTTTFLPFLRLLATTLRAPVEAFDYPKAPEHTAEESLARLGEAVAARCAEPGGRRPVIAGDSVGGLFALHLALRVLPGAFARAVLIYPVLDLRTERDSYREFGEGHFLDRTAMRGFKSFLEPFFSARGLDPLALSDAELAALPPCSLVTAGCDVLRDEGLAWARFLADRSVPLRHSHFPDLPHDFCLYAAGLDSARRAAVEIAATAFDTEEDHAQPR</sequence>
<dbReference type="InterPro" id="IPR029058">
    <property type="entry name" value="AB_hydrolase_fold"/>
</dbReference>
<dbReference type="InterPro" id="IPR050300">
    <property type="entry name" value="GDXG_lipolytic_enzyme"/>
</dbReference>
<accession>C6WHF0</accession>
<protein>
    <submittedName>
        <fullName evidence="3">Alpha/beta hydrolase fold-3 domain protein</fullName>
    </submittedName>
</protein>
<dbReference type="InterPro" id="IPR013094">
    <property type="entry name" value="AB_hydrolase_3"/>
</dbReference>
<reference evidence="3 4" key="1">
    <citation type="journal article" date="2009" name="Stand. Genomic Sci.">
        <title>Complete genome sequence of Actinosynnema mirum type strain (101).</title>
        <authorList>
            <person name="Land M."/>
            <person name="Lapidus A."/>
            <person name="Mayilraj S."/>
            <person name="Chen F."/>
            <person name="Copeland A."/>
            <person name="Del Rio T.G."/>
            <person name="Nolan M."/>
            <person name="Lucas S."/>
            <person name="Tice H."/>
            <person name="Cheng J.F."/>
            <person name="Chertkov O."/>
            <person name="Bruce D."/>
            <person name="Goodwin L."/>
            <person name="Pitluck S."/>
            <person name="Rohde M."/>
            <person name="Goker M."/>
            <person name="Pati A."/>
            <person name="Ivanova N."/>
            <person name="Mavromatis K."/>
            <person name="Chen A."/>
            <person name="Palaniappan K."/>
            <person name="Hauser L."/>
            <person name="Chang Y.J."/>
            <person name="Jeffries C.C."/>
            <person name="Brettin T."/>
            <person name="Detter J.C."/>
            <person name="Han C."/>
            <person name="Chain P."/>
            <person name="Tindall B.J."/>
            <person name="Bristow J."/>
            <person name="Eisen J.A."/>
            <person name="Markowitz V."/>
            <person name="Hugenholtz P."/>
            <person name="Kyrpides N.C."/>
            <person name="Klenk H.P."/>
        </authorList>
    </citation>
    <scope>NUCLEOTIDE SEQUENCE [LARGE SCALE GENOMIC DNA]</scope>
    <source>
        <strain evidence="4">ATCC 29888 / DSM 43827 / JCM 3225 / NBRC 14064 / NCIMB 13271 / NRRL B-12336 / IMRU 3971 / 101</strain>
    </source>
</reference>
<gene>
    <name evidence="3" type="ordered locus">Amir_4214</name>
</gene>
<dbReference type="SUPFAM" id="SSF53474">
    <property type="entry name" value="alpha/beta-Hydrolases"/>
    <property type="match status" value="1"/>
</dbReference>